<evidence type="ECO:0000256" key="12">
    <source>
        <dbReference type="ARBA" id="ARBA00023170"/>
    </source>
</evidence>
<dbReference type="InterPro" id="IPR055356">
    <property type="entry name" value="ZP-N"/>
</dbReference>
<evidence type="ECO:0000256" key="13">
    <source>
        <dbReference type="ARBA" id="ARBA00023180"/>
    </source>
</evidence>
<evidence type="ECO:0000259" key="24">
    <source>
        <dbReference type="PROSITE" id="PS51448"/>
    </source>
</evidence>
<keyword evidence="8 22" id="KW-0732">Signal</keyword>
<evidence type="ECO:0000256" key="6">
    <source>
        <dbReference type="ARBA" id="ARBA00022685"/>
    </source>
</evidence>
<dbReference type="PROSITE" id="PS00025">
    <property type="entry name" value="P_TREFOIL_1"/>
    <property type="match status" value="1"/>
</dbReference>
<feature type="disulfide bond" evidence="20">
    <location>
        <begin position="154"/>
        <end position="169"/>
    </location>
</feature>
<evidence type="ECO:0000256" key="10">
    <source>
        <dbReference type="ARBA" id="ARBA00023136"/>
    </source>
</evidence>
<dbReference type="InterPro" id="IPR042235">
    <property type="entry name" value="ZP-C_dom"/>
</dbReference>
<evidence type="ECO:0000256" key="21">
    <source>
        <dbReference type="SAM" id="Phobius"/>
    </source>
</evidence>
<dbReference type="Pfam" id="PF00088">
    <property type="entry name" value="Trefoil"/>
    <property type="match status" value="1"/>
</dbReference>
<evidence type="ECO:0000256" key="17">
    <source>
        <dbReference type="ARBA" id="ARBA00040238"/>
    </source>
</evidence>
<evidence type="ECO:0000256" key="14">
    <source>
        <dbReference type="ARBA" id="ARBA00023279"/>
    </source>
</evidence>
<evidence type="ECO:0000256" key="15">
    <source>
        <dbReference type="ARBA" id="ARBA00024183"/>
    </source>
</evidence>
<protein>
    <recommendedName>
        <fullName evidence="17">Zona pellucida sperm-binding protein 4</fullName>
    </recommendedName>
    <alternativeName>
        <fullName evidence="19">Zona pellucida glycoprotein 4</fullName>
    </alternativeName>
    <alternativeName>
        <fullName evidence="18">Zona pellucida protein B</fullName>
    </alternativeName>
</protein>
<keyword evidence="3" id="KW-1003">Cell membrane</keyword>
<feature type="domain" description="P-type" evidence="24">
    <location>
        <begin position="141"/>
        <end position="182"/>
    </location>
</feature>
<keyword evidence="4" id="KW-0964">Secreted</keyword>
<dbReference type="InterPro" id="IPR051148">
    <property type="entry name" value="Zona_Pellucida_Domain_gp"/>
</dbReference>
<dbReference type="AlphaFoldDB" id="A0A7J7RVX0"/>
<keyword evidence="7 21" id="KW-0812">Transmembrane</keyword>
<dbReference type="Gene3D" id="2.60.40.4100">
    <property type="entry name" value="Zona pellucida, ZP-C domain"/>
    <property type="match status" value="1"/>
</dbReference>
<dbReference type="PROSITE" id="PS51448">
    <property type="entry name" value="P_TREFOIL_2"/>
    <property type="match status" value="1"/>
</dbReference>
<dbReference type="PROSITE" id="PS51034">
    <property type="entry name" value="ZP_2"/>
    <property type="match status" value="1"/>
</dbReference>
<dbReference type="GO" id="GO:0035804">
    <property type="term" value="F:structural constituent of egg coat"/>
    <property type="evidence" value="ECO:0007669"/>
    <property type="project" value="TreeGrafter"/>
</dbReference>
<keyword evidence="10 21" id="KW-0472">Membrane</keyword>
<dbReference type="Gene3D" id="4.10.110.10">
    <property type="entry name" value="Spasmolytic Protein, domain 1"/>
    <property type="match status" value="1"/>
</dbReference>
<gene>
    <name evidence="25" type="ORF">mMyoMyo1_021247</name>
</gene>
<evidence type="ECO:0000256" key="18">
    <source>
        <dbReference type="ARBA" id="ARBA00042273"/>
    </source>
</evidence>
<dbReference type="InterPro" id="IPR044913">
    <property type="entry name" value="P_trefoil_dom_sf"/>
</dbReference>
<dbReference type="Proteomes" id="UP000527355">
    <property type="component" value="Unassembled WGS sequence"/>
</dbReference>
<dbReference type="InterPro" id="IPR054554">
    <property type="entry name" value="ZP1/4_Ig-like"/>
</dbReference>
<dbReference type="SMART" id="SM00018">
    <property type="entry name" value="PD"/>
    <property type="match status" value="1"/>
</dbReference>
<dbReference type="InterPro" id="IPR048290">
    <property type="entry name" value="ZP_chr"/>
</dbReference>
<dbReference type="GO" id="GO:0007339">
    <property type="term" value="P:binding of sperm to zona pellucida"/>
    <property type="evidence" value="ECO:0007669"/>
    <property type="project" value="TreeGrafter"/>
</dbReference>
<dbReference type="Gene3D" id="2.60.40.3210">
    <property type="entry name" value="Zona pellucida, ZP-N domain"/>
    <property type="match status" value="1"/>
</dbReference>
<dbReference type="EMBL" id="JABWUV010000021">
    <property type="protein sequence ID" value="KAF6280105.1"/>
    <property type="molecule type" value="Genomic_DNA"/>
</dbReference>
<evidence type="ECO:0000256" key="22">
    <source>
        <dbReference type="SAM" id="SignalP"/>
    </source>
</evidence>
<dbReference type="Pfam" id="PF00100">
    <property type="entry name" value="Zona_pellucida"/>
    <property type="match status" value="1"/>
</dbReference>
<evidence type="ECO:0000256" key="2">
    <source>
        <dbReference type="ARBA" id="ARBA00010863"/>
    </source>
</evidence>
<evidence type="ECO:0000256" key="19">
    <source>
        <dbReference type="ARBA" id="ARBA00042573"/>
    </source>
</evidence>
<accession>A0A7J7RVX0</accession>
<evidence type="ECO:0000256" key="11">
    <source>
        <dbReference type="ARBA" id="ARBA00023157"/>
    </source>
</evidence>
<evidence type="ECO:0000313" key="26">
    <source>
        <dbReference type="Proteomes" id="UP000527355"/>
    </source>
</evidence>
<dbReference type="GO" id="GO:0060468">
    <property type="term" value="P:prevention of polyspermy"/>
    <property type="evidence" value="ECO:0007669"/>
    <property type="project" value="TreeGrafter"/>
</dbReference>
<keyword evidence="14" id="KW-0278">Fertilization</keyword>
<dbReference type="InterPro" id="IPR000519">
    <property type="entry name" value="P_trefoil_dom"/>
</dbReference>
<organism evidence="25 26">
    <name type="scientific">Myotis myotis</name>
    <name type="common">Greater mouse-eared bat</name>
    <name type="synonym">Vespertilio myotis</name>
    <dbReference type="NCBI Taxonomy" id="51298"/>
    <lineage>
        <taxon>Eukaryota</taxon>
        <taxon>Metazoa</taxon>
        <taxon>Chordata</taxon>
        <taxon>Craniata</taxon>
        <taxon>Vertebrata</taxon>
        <taxon>Euteleostomi</taxon>
        <taxon>Mammalia</taxon>
        <taxon>Eutheria</taxon>
        <taxon>Laurasiatheria</taxon>
        <taxon>Chiroptera</taxon>
        <taxon>Yangochiroptera</taxon>
        <taxon>Vespertilionidae</taxon>
        <taxon>Myotis</taxon>
    </lineage>
</organism>
<comment type="caution">
    <text evidence="25">The sequence shown here is derived from an EMBL/GenBank/DDBJ whole genome shotgun (WGS) entry which is preliminary data.</text>
</comment>
<keyword evidence="13" id="KW-0325">Glycoprotein</keyword>
<keyword evidence="12" id="KW-0675">Receptor</keyword>
<dbReference type="CDD" id="cd00111">
    <property type="entry name" value="Trefoil"/>
    <property type="match status" value="1"/>
</dbReference>
<dbReference type="PANTHER" id="PTHR23343:SF31">
    <property type="entry name" value="ZONA PELLUCIDA SPERM-BINDING PROTEIN 4"/>
    <property type="match status" value="1"/>
</dbReference>
<dbReference type="Pfam" id="PF23344">
    <property type="entry name" value="ZP-N"/>
    <property type="match status" value="1"/>
</dbReference>
<dbReference type="PANTHER" id="PTHR23343">
    <property type="entry name" value="ZONA PELLUCIDA SPERM-BINDING PROTEIN"/>
    <property type="match status" value="1"/>
</dbReference>
<dbReference type="InterPro" id="IPR055355">
    <property type="entry name" value="ZP-C"/>
</dbReference>
<evidence type="ECO:0000256" key="9">
    <source>
        <dbReference type="ARBA" id="ARBA00022989"/>
    </source>
</evidence>
<dbReference type="VEuPathDB" id="HostDB:GeneID_118678955"/>
<comment type="function">
    <text evidence="16">Component of the zona pellucida, an extracellular matrix surrounding oocytes which mediates sperm binding, induction of the acrosome reaction and prevents post-fertilization polyspermy. The zona pellucida is composed of 3 to 4 glycoproteins, ZP1, ZP2, ZP3, and ZP4. ZP4 may act as a sperm receptor.</text>
</comment>
<evidence type="ECO:0000256" key="20">
    <source>
        <dbReference type="PROSITE-ProRule" id="PRU00779"/>
    </source>
</evidence>
<dbReference type="SUPFAM" id="SSF57492">
    <property type="entry name" value="Trefoil"/>
    <property type="match status" value="1"/>
</dbReference>
<feature type="chain" id="PRO_5029518504" description="Zona pellucida sperm-binding protein 4" evidence="22">
    <location>
        <begin position="18"/>
        <end position="533"/>
    </location>
</feature>
<keyword evidence="6" id="KW-0165">Cleavage on pair of basic residues</keyword>
<evidence type="ECO:0000256" key="16">
    <source>
        <dbReference type="ARBA" id="ARBA00037545"/>
    </source>
</evidence>
<name>A0A7J7RVX0_MYOMY</name>
<proteinExistence type="inferred from homology"/>
<dbReference type="GO" id="GO:0035805">
    <property type="term" value="C:egg coat"/>
    <property type="evidence" value="ECO:0007669"/>
    <property type="project" value="UniProtKB-SubCell"/>
</dbReference>
<dbReference type="Pfam" id="PF22821">
    <property type="entry name" value="ZP1_ZP4_Ig-like"/>
    <property type="match status" value="1"/>
</dbReference>
<feature type="signal peptide" evidence="22">
    <location>
        <begin position="1"/>
        <end position="17"/>
    </location>
</feature>
<evidence type="ECO:0000256" key="5">
    <source>
        <dbReference type="ARBA" id="ARBA00022530"/>
    </source>
</evidence>
<evidence type="ECO:0000313" key="25">
    <source>
        <dbReference type="EMBL" id="KAF6280105.1"/>
    </source>
</evidence>
<keyword evidence="9 21" id="KW-1133">Transmembrane helix</keyword>
<evidence type="ECO:0000256" key="4">
    <source>
        <dbReference type="ARBA" id="ARBA00022525"/>
    </source>
</evidence>
<keyword evidence="5" id="KW-0272">Extracellular matrix</keyword>
<comment type="subcellular location">
    <subcellularLocation>
        <location evidence="1">Cell membrane</location>
        <topology evidence="1">Single-pass type I membrane protein</topology>
    </subcellularLocation>
    <subcellularLocation>
        <location evidence="15">Zona pellucida</location>
    </subcellularLocation>
</comment>
<comment type="caution">
    <text evidence="20">Lacks conserved residue(s) required for the propagation of feature annotation.</text>
</comment>
<evidence type="ECO:0000256" key="1">
    <source>
        <dbReference type="ARBA" id="ARBA00004251"/>
    </source>
</evidence>
<evidence type="ECO:0000259" key="23">
    <source>
        <dbReference type="PROSITE" id="PS51034"/>
    </source>
</evidence>
<dbReference type="GO" id="GO:0005886">
    <property type="term" value="C:plasma membrane"/>
    <property type="evidence" value="ECO:0007669"/>
    <property type="project" value="UniProtKB-SubCell"/>
</dbReference>
<feature type="transmembrane region" description="Helical" evidence="21">
    <location>
        <begin position="506"/>
        <end position="529"/>
    </location>
</feature>
<keyword evidence="11 20" id="KW-1015">Disulfide bond</keyword>
<dbReference type="PRINTS" id="PR00023">
    <property type="entry name" value="ZPELLUCIDA"/>
</dbReference>
<sequence length="533" mass="56648">MWLCPLLLCLPLSLALSGQPEPDAPEDAGELHCGPQGLQYTVHPLGQASGTPPTLIAWDDHGLLHRLQNDSGCGTRVSAGPGSSLVLEASYGGCYVTEWGSQHVMPVGLEQVDTAGRQAVATAKLLKCPVGLPGLHALGAHLCDSVPVGDRLPCAPAPATPRACKALGCCYNPSGRSCYYGNTVTSRCSRDGHFAVAVARNVTSPPLLLDSVRLALGNDSECRPAVATPAFALFRFPFTACGTTRRVTGDQAVYENELVAAQDVRTWSRGSITRDSTFRLRVSCAYPVSSSALPVNVQVSLLPPPLPETQPGALTLELQIAKDGNYSAYYRAGDYPVVKLLRDPIYVEVALRHRTDPDLGLRLHQCWATPGPDPGQQPQWALLVNGCPYAGDNYQTQLIPVPETESLRFPSHAQRFSIFTFSFVDAGARRALGGPVFLHCSVSVCQPAGSLSCVACPVTRRRRRSDAHDPNSTAFISSQGPMILLQATEDPSGKLPKYSSAAGDSGALWVAGLSGTIIVGVLGVTYLAVKKRS</sequence>
<comment type="similarity">
    <text evidence="2">Belongs to the ZP domain family. ZPB subfamily.</text>
</comment>
<evidence type="ECO:0000256" key="3">
    <source>
        <dbReference type="ARBA" id="ARBA00022475"/>
    </source>
</evidence>
<dbReference type="InterPro" id="IPR001507">
    <property type="entry name" value="ZP_dom"/>
</dbReference>
<dbReference type="InterPro" id="IPR017957">
    <property type="entry name" value="P_trefoil_CS"/>
</dbReference>
<dbReference type="GO" id="GO:0032190">
    <property type="term" value="F:acrosin binding"/>
    <property type="evidence" value="ECO:0007669"/>
    <property type="project" value="TreeGrafter"/>
</dbReference>
<dbReference type="OrthoDB" id="8919081at2759"/>
<evidence type="ECO:0000256" key="8">
    <source>
        <dbReference type="ARBA" id="ARBA00022729"/>
    </source>
</evidence>
<evidence type="ECO:0000256" key="7">
    <source>
        <dbReference type="ARBA" id="ARBA00022692"/>
    </source>
</evidence>
<keyword evidence="26" id="KW-1185">Reference proteome</keyword>
<feature type="domain" description="ZP" evidence="23">
    <location>
        <begin position="187"/>
        <end position="463"/>
    </location>
</feature>
<reference evidence="25 26" key="1">
    <citation type="journal article" date="2020" name="Nature">
        <title>Six reference-quality genomes reveal evolution of bat adaptations.</title>
        <authorList>
            <person name="Jebb D."/>
            <person name="Huang Z."/>
            <person name="Pippel M."/>
            <person name="Hughes G.M."/>
            <person name="Lavrichenko K."/>
            <person name="Devanna P."/>
            <person name="Winkler S."/>
            <person name="Jermiin L.S."/>
            <person name="Skirmuntt E.C."/>
            <person name="Katzourakis A."/>
            <person name="Burkitt-Gray L."/>
            <person name="Ray D.A."/>
            <person name="Sullivan K.A.M."/>
            <person name="Roscito J.G."/>
            <person name="Kirilenko B.M."/>
            <person name="Davalos L.M."/>
            <person name="Corthals A.P."/>
            <person name="Power M.L."/>
            <person name="Jones G."/>
            <person name="Ransome R.D."/>
            <person name="Dechmann D.K.N."/>
            <person name="Locatelli A.G."/>
            <person name="Puechmaille S.J."/>
            <person name="Fedrigo O."/>
            <person name="Jarvis E.D."/>
            <person name="Hiller M."/>
            <person name="Vernes S.C."/>
            <person name="Myers E.W."/>
            <person name="Teeling E.C."/>
        </authorList>
    </citation>
    <scope>NUCLEOTIDE SEQUENCE [LARGE SCALE GENOMIC DNA]</scope>
    <source>
        <strain evidence="25">MMyoMyo1</strain>
        <tissue evidence="25">Flight muscle</tissue>
    </source>
</reference>
<dbReference type="SMART" id="SM00241">
    <property type="entry name" value="ZP"/>
    <property type="match status" value="1"/>
</dbReference>